<evidence type="ECO:0000313" key="2">
    <source>
        <dbReference type="EMBL" id="AXN36993.1"/>
    </source>
</evidence>
<dbReference type="AlphaFoldDB" id="A0AAX0S5L1"/>
<organism evidence="3 4">
    <name type="scientific">Peribacillus butanolivorans</name>
    <dbReference type="NCBI Taxonomy" id="421767"/>
    <lineage>
        <taxon>Bacteria</taxon>
        <taxon>Bacillati</taxon>
        <taxon>Bacillota</taxon>
        <taxon>Bacilli</taxon>
        <taxon>Bacillales</taxon>
        <taxon>Bacillaceae</taxon>
        <taxon>Peribacillus</taxon>
    </lineage>
</organism>
<dbReference type="KEGG" id="pbut:DTO10_00385"/>
<name>A0AAX0S5L1_9BACI</name>
<dbReference type="PANTHER" id="PTHR36107:SF1">
    <property type="entry name" value="SMALL, ACID-SOLUBLE SPORE PROTEIN A"/>
    <property type="match status" value="1"/>
</dbReference>
<dbReference type="Gene3D" id="6.10.10.80">
    <property type="entry name" value="Small, acid-soluble spore protein, alpha/beta type-like"/>
    <property type="match status" value="1"/>
</dbReference>
<evidence type="ECO:0000313" key="4">
    <source>
        <dbReference type="Proteomes" id="UP000220106"/>
    </source>
</evidence>
<dbReference type="EMBL" id="NUEQ01000010">
    <property type="protein sequence ID" value="PEJ36199.1"/>
    <property type="molecule type" value="Genomic_DNA"/>
</dbReference>
<dbReference type="GO" id="GO:0006265">
    <property type="term" value="P:DNA topological change"/>
    <property type="evidence" value="ECO:0007669"/>
    <property type="project" value="InterPro"/>
</dbReference>
<comment type="function">
    <text evidence="1">SASP are bound to spore DNA. They are double-stranded DNA-binding proteins that cause DNA to change to an a-like conformation. They protect the DNA backbone from chemical and enzymatic cleavage and are thus involved in dormant spore's high resistance to UV light.</text>
</comment>
<dbReference type="PANTHER" id="PTHR36107">
    <property type="entry name" value="SMALL, ACID-SOLUBLE SPORE PROTEIN A"/>
    <property type="match status" value="1"/>
</dbReference>
<dbReference type="Proteomes" id="UP000220106">
    <property type="component" value="Unassembled WGS sequence"/>
</dbReference>
<dbReference type="InterPro" id="IPR038300">
    <property type="entry name" value="SASP_sf_alpha/beta"/>
</dbReference>
<dbReference type="RefSeq" id="WP_057218921.1">
    <property type="nucleotide sequence ID" value="NZ_CP030926.1"/>
</dbReference>
<accession>A0AAX0S5L1</accession>
<reference evidence="2 5" key="2">
    <citation type="submission" date="2018-07" db="EMBL/GenBank/DDBJ databases">
        <title>The molecular basis for the intramolecular migration of carboxyl group in the catabolism of para-hydroxybenzoate via gentisate.</title>
        <authorList>
            <person name="Zhao H."/>
            <person name="Xu Y."/>
            <person name="Lin S."/>
            <person name="Spain J.C."/>
            <person name="Zhou N.-Y."/>
        </authorList>
    </citation>
    <scope>NUCLEOTIDE SEQUENCE [LARGE SCALE GENOMIC DNA]</scope>
    <source>
        <strain evidence="2 5">PHB-7a</strain>
    </source>
</reference>
<protein>
    <submittedName>
        <fullName evidence="3">Small, acid-soluble spore protein, alpha/beta type</fullName>
    </submittedName>
</protein>
<dbReference type="GO" id="GO:0003690">
    <property type="term" value="F:double-stranded DNA binding"/>
    <property type="evidence" value="ECO:0007669"/>
    <property type="project" value="InterPro"/>
</dbReference>
<keyword evidence="5" id="KW-1185">Reference proteome</keyword>
<reference evidence="3 4" key="1">
    <citation type="submission" date="2017-09" db="EMBL/GenBank/DDBJ databases">
        <title>Large-scale bioinformatics analysis of Bacillus genomes uncovers conserved roles of natural products in bacterial physiology.</title>
        <authorList>
            <consortium name="Agbiome Team Llc"/>
            <person name="Bleich R.M."/>
            <person name="Kirk G.J."/>
            <person name="Santa Maria K.C."/>
            <person name="Allen S.E."/>
            <person name="Farag S."/>
            <person name="Shank E.A."/>
            <person name="Bowers A."/>
        </authorList>
    </citation>
    <scope>NUCLEOTIDE SEQUENCE [LARGE SCALE GENOMIC DNA]</scope>
    <source>
        <strain evidence="3 4">AFS003229</strain>
    </source>
</reference>
<gene>
    <name evidence="3" type="ORF">CN689_04480</name>
    <name evidence="2" type="ORF">DTO10_00385</name>
</gene>
<dbReference type="InterPro" id="IPR050847">
    <property type="entry name" value="SASP_DNA-binding"/>
</dbReference>
<evidence type="ECO:0000256" key="1">
    <source>
        <dbReference type="ARBA" id="ARBA00003863"/>
    </source>
</evidence>
<dbReference type="Pfam" id="PF00269">
    <property type="entry name" value="SASP"/>
    <property type="match status" value="1"/>
</dbReference>
<proteinExistence type="predicted"/>
<dbReference type="Proteomes" id="UP000260457">
    <property type="component" value="Chromosome"/>
</dbReference>
<evidence type="ECO:0000313" key="5">
    <source>
        <dbReference type="Proteomes" id="UP000260457"/>
    </source>
</evidence>
<dbReference type="EMBL" id="CP030926">
    <property type="protein sequence ID" value="AXN36993.1"/>
    <property type="molecule type" value="Genomic_DNA"/>
</dbReference>
<sequence length="85" mass="9106">MTRRNKILVAGARKGLDDLKAKVAGTKNHEDAKFEVAKEVGVPLKKDYNGQLTSKQAGKVGGKLGGGMVKELIQMAQENLGKNNN</sequence>
<dbReference type="InterPro" id="IPR001448">
    <property type="entry name" value="SASP_alpha/beta-type"/>
</dbReference>
<evidence type="ECO:0000313" key="3">
    <source>
        <dbReference type="EMBL" id="PEJ36199.1"/>
    </source>
</evidence>